<name>A0AAV6SA38_SOLSE</name>
<dbReference type="PANTHER" id="PTHR48051">
    <property type="match status" value="1"/>
</dbReference>
<comment type="caution">
    <text evidence="5">The sequence shown here is derived from an EMBL/GenBank/DDBJ whole genome shotgun (WGS) entry which is preliminary data.</text>
</comment>
<reference evidence="5" key="2">
    <citation type="submission" date="2021-03" db="EMBL/GenBank/DDBJ databases">
        <authorList>
            <person name="Guerrero-Cozar I."/>
            <person name="Gomez-Garrido J."/>
            <person name="Berbel C."/>
            <person name="Martinez-Blanch J.F."/>
            <person name="Alioto T."/>
            <person name="Claros M.G."/>
            <person name="Gagnaire P.A."/>
            <person name="Manchado M."/>
        </authorList>
    </citation>
    <scope>NUCLEOTIDE SEQUENCE</scope>
    <source>
        <strain evidence="5">Sse05_10M</strain>
        <tissue evidence="5">Blood</tissue>
    </source>
</reference>
<dbReference type="InterPro" id="IPR001611">
    <property type="entry name" value="Leu-rich_rpt"/>
</dbReference>
<evidence type="ECO:0000256" key="1">
    <source>
        <dbReference type="ARBA" id="ARBA00022614"/>
    </source>
</evidence>
<evidence type="ECO:0000256" key="3">
    <source>
        <dbReference type="ARBA" id="ARBA00071450"/>
    </source>
</evidence>
<dbReference type="FunFam" id="3.80.10.10:FF:000193">
    <property type="entry name" value="Leucine-rich repeat-containing protein 40"/>
    <property type="match status" value="1"/>
</dbReference>
<dbReference type="SMART" id="SM00369">
    <property type="entry name" value="LRR_TYP"/>
    <property type="match status" value="13"/>
</dbReference>
<dbReference type="PANTHER" id="PTHR48051:SF46">
    <property type="entry name" value="LEUCINE RICH REPEAT-CONTAINING DOMAIN PROTEIN"/>
    <property type="match status" value="1"/>
</dbReference>
<dbReference type="EMBL" id="JAGKHQ010000006">
    <property type="protein sequence ID" value="KAG7513924.1"/>
    <property type="molecule type" value="Genomic_DNA"/>
</dbReference>
<dbReference type="PROSITE" id="PS51450">
    <property type="entry name" value="LRR"/>
    <property type="match status" value="7"/>
</dbReference>
<feature type="region of interest" description="Disordered" evidence="4">
    <location>
        <begin position="1"/>
        <end position="25"/>
    </location>
</feature>
<dbReference type="SMART" id="SM00364">
    <property type="entry name" value="LRR_BAC"/>
    <property type="match status" value="12"/>
</dbReference>
<dbReference type="InterPro" id="IPR003591">
    <property type="entry name" value="Leu-rich_rpt_typical-subtyp"/>
</dbReference>
<dbReference type="Proteomes" id="UP000693946">
    <property type="component" value="Linkage Group LG14"/>
</dbReference>
<dbReference type="EMBL" id="JAGKHQ010000006">
    <property type="protein sequence ID" value="KAG7513923.1"/>
    <property type="molecule type" value="Genomic_DNA"/>
</dbReference>
<dbReference type="FunFam" id="3.80.10.10:FF:000206">
    <property type="entry name" value="leucine-rich repeat-containing protein 40"/>
    <property type="match status" value="1"/>
</dbReference>
<gene>
    <name evidence="5" type="ORF">JOB18_020090</name>
</gene>
<protein>
    <recommendedName>
        <fullName evidence="3">Leucine-rich repeat-containing protein 40</fullName>
    </recommendedName>
</protein>
<reference evidence="5 6" key="1">
    <citation type="journal article" date="2021" name="Sci. Rep.">
        <title>Chromosome anchoring in Senegalese sole (Solea senegalensis) reveals sex-associated markers and genome rearrangements in flatfish.</title>
        <authorList>
            <person name="Guerrero-Cozar I."/>
            <person name="Gomez-Garrido J."/>
            <person name="Berbel C."/>
            <person name="Martinez-Blanch J.F."/>
            <person name="Alioto T."/>
            <person name="Claros M.G."/>
            <person name="Gagnaire P.A."/>
            <person name="Manchado M."/>
        </authorList>
    </citation>
    <scope>NUCLEOTIDE SEQUENCE [LARGE SCALE GENOMIC DNA]</scope>
    <source>
        <strain evidence="5">Sse05_10M</strain>
    </source>
</reference>
<keyword evidence="2" id="KW-0677">Repeat</keyword>
<evidence type="ECO:0000313" key="5">
    <source>
        <dbReference type="EMBL" id="KAG7513923.1"/>
    </source>
</evidence>
<dbReference type="SMART" id="SM00365">
    <property type="entry name" value="LRR_SD22"/>
    <property type="match status" value="6"/>
</dbReference>
<keyword evidence="6" id="KW-1185">Reference proteome</keyword>
<evidence type="ECO:0000313" key="6">
    <source>
        <dbReference type="Proteomes" id="UP000693946"/>
    </source>
</evidence>
<accession>A0AAV6SA38</accession>
<evidence type="ECO:0000256" key="2">
    <source>
        <dbReference type="ARBA" id="ARBA00022737"/>
    </source>
</evidence>
<dbReference type="FunFam" id="3.80.10.10:FF:000116">
    <property type="entry name" value="Leucine-rich repeat-containing protein 40"/>
    <property type="match status" value="1"/>
</dbReference>
<dbReference type="InterPro" id="IPR050216">
    <property type="entry name" value="LRR_domain-containing"/>
</dbReference>
<keyword evidence="1" id="KW-0433">Leucine-rich repeat</keyword>
<dbReference type="Pfam" id="PF00560">
    <property type="entry name" value="LRR_1"/>
    <property type="match status" value="1"/>
</dbReference>
<evidence type="ECO:0000256" key="4">
    <source>
        <dbReference type="SAM" id="MobiDB-lite"/>
    </source>
</evidence>
<organism evidence="5 6">
    <name type="scientific">Solea senegalensis</name>
    <name type="common">Senegalese sole</name>
    <dbReference type="NCBI Taxonomy" id="28829"/>
    <lineage>
        <taxon>Eukaryota</taxon>
        <taxon>Metazoa</taxon>
        <taxon>Chordata</taxon>
        <taxon>Craniata</taxon>
        <taxon>Vertebrata</taxon>
        <taxon>Euteleostomi</taxon>
        <taxon>Actinopterygii</taxon>
        <taxon>Neopterygii</taxon>
        <taxon>Teleostei</taxon>
        <taxon>Neoteleostei</taxon>
        <taxon>Acanthomorphata</taxon>
        <taxon>Carangaria</taxon>
        <taxon>Pleuronectiformes</taxon>
        <taxon>Pleuronectoidei</taxon>
        <taxon>Soleidae</taxon>
        <taxon>Solea</taxon>
    </lineage>
</organism>
<feature type="compositionally biased region" description="Basic and acidic residues" evidence="4">
    <location>
        <begin position="1"/>
        <end position="21"/>
    </location>
</feature>
<sequence length="597" mass="66487">MSRYRRADKDSLSGFRSDKPEAPVPYGLLKTARKSGQLNLSGRGLTEVPQSVYRLNVDTPEEAQKDVGFGASDRWWEQTDLNKLLLSSNLLTQLSEDIRLLPALTTLDLHDNQLSSLPSALGELQELQQLRLSHNQLTSLPVEVSALKNLRTLTIQKNLLENLPEELGQLENLTELDLSNNHLKVLPSSLGRLSCLQKLNVCHNNLSCLPDTLSQLKAVKLLDCSNNQLTEVPSSLSEMLALEQLYLRHNKLRLLPQLPAPALKELYIGNNQIDELQTEQLSSLAAISLLELRDNKIKTLPEEITLLSTLTRLDLTNNDVSTLPASLALLPNLKVLLLEGNPLRGIRRDLLTKGTNELLKYLRGRIKEEPEQGEDRQTAMTLPSQANVNVHNIKTLKILQYSEKQADMIPDELFDAAGEHGVATVNFSKNQLTSIPPRLVEFHSSLSDINLGFNKLTCCSPDICKLLQLTHIDLRNNQLSDLPCEMKTLTKLRSIILNYNRFKSFPDVLYQLTSLESVLLGNNQVGSVDPGRLVKLVHLSTLDLSNNDLLNVPPELGLCSSLRSLSLEGNPFRTPRAAIVAKGTDAVLEYLRGRIPT</sequence>
<dbReference type="GO" id="GO:0005737">
    <property type="term" value="C:cytoplasm"/>
    <property type="evidence" value="ECO:0007669"/>
    <property type="project" value="TreeGrafter"/>
</dbReference>
<dbReference type="Pfam" id="PF13855">
    <property type="entry name" value="LRR_8"/>
    <property type="match status" value="4"/>
</dbReference>
<dbReference type="AlphaFoldDB" id="A0AAV6SA38"/>
<proteinExistence type="predicted"/>